<evidence type="ECO:0000256" key="3">
    <source>
        <dbReference type="ARBA" id="ARBA00038054"/>
    </source>
</evidence>
<dbReference type="SUPFAM" id="SSF50475">
    <property type="entry name" value="FMN-binding split barrel"/>
    <property type="match status" value="1"/>
</dbReference>
<evidence type="ECO:0000256" key="2">
    <source>
        <dbReference type="ARBA" id="ARBA00022630"/>
    </source>
</evidence>
<feature type="domain" description="Flavin reductase like" evidence="4">
    <location>
        <begin position="17"/>
        <end position="164"/>
    </location>
</feature>
<comment type="cofactor">
    <cofactor evidence="1">
        <name>FMN</name>
        <dbReference type="ChEBI" id="CHEBI:58210"/>
    </cofactor>
</comment>
<accession>A0A6G6Y1X3</accession>
<dbReference type="KEGG" id="spzr:G5C33_03515"/>
<name>A0A6G6Y1X3_9SPHN</name>
<comment type="similarity">
    <text evidence="3">Belongs to the flavoredoxin family.</text>
</comment>
<keyword evidence="2" id="KW-0285">Flavoprotein</keyword>
<dbReference type="PANTHER" id="PTHR43567">
    <property type="entry name" value="FLAVOREDOXIN-RELATED-RELATED"/>
    <property type="match status" value="1"/>
</dbReference>
<dbReference type="RefSeq" id="WP_165325944.1">
    <property type="nucleotide sequence ID" value="NZ_CP049109.1"/>
</dbReference>
<dbReference type="InterPro" id="IPR012349">
    <property type="entry name" value="Split_barrel_FMN-bd"/>
</dbReference>
<reference evidence="5 6" key="1">
    <citation type="submission" date="2020-02" db="EMBL/GenBank/DDBJ databases">
        <authorList>
            <person name="Zheng R.K."/>
            <person name="Sun C.M."/>
        </authorList>
    </citation>
    <scope>NUCLEOTIDE SEQUENCE [LARGE SCALE GENOMIC DNA]</scope>
    <source>
        <strain evidence="6">zrk23</strain>
    </source>
</reference>
<dbReference type="AlphaFoldDB" id="A0A6G6Y1X3"/>
<keyword evidence="6" id="KW-1185">Reference proteome</keyword>
<dbReference type="InterPro" id="IPR002563">
    <property type="entry name" value="Flavin_Rdtase-like_dom"/>
</dbReference>
<evidence type="ECO:0000259" key="4">
    <source>
        <dbReference type="SMART" id="SM00903"/>
    </source>
</evidence>
<protein>
    <submittedName>
        <fullName evidence="5">Flavin reductase family protein</fullName>
    </submittedName>
</protein>
<gene>
    <name evidence="5" type="ORF">G5C33_03515</name>
</gene>
<dbReference type="GO" id="GO:0010181">
    <property type="term" value="F:FMN binding"/>
    <property type="evidence" value="ECO:0007669"/>
    <property type="project" value="InterPro"/>
</dbReference>
<dbReference type="InterPro" id="IPR052174">
    <property type="entry name" value="Flavoredoxin"/>
</dbReference>
<dbReference type="SMART" id="SM00903">
    <property type="entry name" value="Flavin_Reduct"/>
    <property type="match status" value="1"/>
</dbReference>
<dbReference type="GO" id="GO:0016646">
    <property type="term" value="F:oxidoreductase activity, acting on the CH-NH group of donors, NAD or NADP as acceptor"/>
    <property type="evidence" value="ECO:0007669"/>
    <property type="project" value="UniProtKB-ARBA"/>
</dbReference>
<dbReference type="PANTHER" id="PTHR43567:SF1">
    <property type="entry name" value="FLAVOREDOXIN"/>
    <property type="match status" value="1"/>
</dbReference>
<evidence type="ECO:0000313" key="6">
    <source>
        <dbReference type="Proteomes" id="UP000501568"/>
    </source>
</evidence>
<evidence type="ECO:0000256" key="1">
    <source>
        <dbReference type="ARBA" id="ARBA00001917"/>
    </source>
</evidence>
<evidence type="ECO:0000313" key="5">
    <source>
        <dbReference type="EMBL" id="QIG78944.1"/>
    </source>
</evidence>
<dbReference type="Pfam" id="PF01613">
    <property type="entry name" value="Flavin_Reduct"/>
    <property type="match status" value="1"/>
</dbReference>
<dbReference type="Gene3D" id="2.30.110.10">
    <property type="entry name" value="Electron Transport, Fmn-binding Protein, Chain A"/>
    <property type="match status" value="1"/>
</dbReference>
<proteinExistence type="inferred from homology"/>
<dbReference type="EMBL" id="CP049109">
    <property type="protein sequence ID" value="QIG78944.1"/>
    <property type="molecule type" value="Genomic_DNA"/>
</dbReference>
<sequence length="181" mass="20109">MTSVQHDQIHRLARHYLEPGPVVLISSRYGGTVNVMTCGWHQMLGWSRMSCLISPANHSHAMIRESGVAVINVPAADMLDTLVDIGNCSGADTDKFARFGLERETAQVDAPGIAQCWAQLDCRITDPALIERYDLFVFDVVAIRAVPGERPQTAHYLGDGEFLLSGRTVSKRERFRPEMLL</sequence>
<dbReference type="Proteomes" id="UP000501568">
    <property type="component" value="Chromosome"/>
</dbReference>
<organism evidence="5 6">
    <name type="scientific">Stakelama tenebrarum</name>
    <dbReference type="NCBI Taxonomy" id="2711215"/>
    <lineage>
        <taxon>Bacteria</taxon>
        <taxon>Pseudomonadati</taxon>
        <taxon>Pseudomonadota</taxon>
        <taxon>Alphaproteobacteria</taxon>
        <taxon>Sphingomonadales</taxon>
        <taxon>Sphingomonadaceae</taxon>
        <taxon>Stakelama</taxon>
    </lineage>
</organism>